<dbReference type="PANTHER" id="PTHR35391">
    <property type="entry name" value="C2H2-TYPE DOMAIN-CONTAINING PROTEIN-RELATED"/>
    <property type="match status" value="1"/>
</dbReference>
<accession>A0A6A6ZPW7</accession>
<dbReference type="InterPro" id="IPR046497">
    <property type="entry name" value="DUF6590"/>
</dbReference>
<feature type="domain" description="DUF6590" evidence="1">
    <location>
        <begin position="99"/>
        <end position="249"/>
    </location>
</feature>
<organism evidence="2 3">
    <name type="scientific">Ophiobolus disseminans</name>
    <dbReference type="NCBI Taxonomy" id="1469910"/>
    <lineage>
        <taxon>Eukaryota</taxon>
        <taxon>Fungi</taxon>
        <taxon>Dikarya</taxon>
        <taxon>Ascomycota</taxon>
        <taxon>Pezizomycotina</taxon>
        <taxon>Dothideomycetes</taxon>
        <taxon>Pleosporomycetidae</taxon>
        <taxon>Pleosporales</taxon>
        <taxon>Pleosporineae</taxon>
        <taxon>Phaeosphaeriaceae</taxon>
        <taxon>Ophiobolus</taxon>
    </lineage>
</organism>
<dbReference type="AlphaFoldDB" id="A0A6A6ZPW7"/>
<dbReference type="Proteomes" id="UP000799424">
    <property type="component" value="Unassembled WGS sequence"/>
</dbReference>
<feature type="non-terminal residue" evidence="2">
    <location>
        <position position="270"/>
    </location>
</feature>
<sequence length="270" mass="30665">RRWYRLRFDHAKQQWVFLDWLELATQTRHDSLHNPSGYAYASASNTSASTASTANSAPPQQHRHDREGLAIQGSCNKVNPAQSTHFEQLDPSFYVREGSFFQLGRLFSVLFTESAGANTLKAVTHYNDAISRVRHNEFVHTQIRRFIVVKRRRDFCCTVPLFTYGEQGTKKPGVAPQEHAIANSYGKTPQLLPGEEKLIKHAICIVMNEGERPLSTATRISFGIQHPVQYDVKVKDLGYVHPDWMQTLIGYWTMEQGSDMRQAAEVTAEA</sequence>
<evidence type="ECO:0000313" key="3">
    <source>
        <dbReference type="Proteomes" id="UP000799424"/>
    </source>
</evidence>
<dbReference type="EMBL" id="MU006233">
    <property type="protein sequence ID" value="KAF2823140.1"/>
    <property type="molecule type" value="Genomic_DNA"/>
</dbReference>
<reference evidence="2" key="1">
    <citation type="journal article" date="2020" name="Stud. Mycol.">
        <title>101 Dothideomycetes genomes: a test case for predicting lifestyles and emergence of pathogens.</title>
        <authorList>
            <person name="Haridas S."/>
            <person name="Albert R."/>
            <person name="Binder M."/>
            <person name="Bloem J."/>
            <person name="Labutti K."/>
            <person name="Salamov A."/>
            <person name="Andreopoulos B."/>
            <person name="Baker S."/>
            <person name="Barry K."/>
            <person name="Bills G."/>
            <person name="Bluhm B."/>
            <person name="Cannon C."/>
            <person name="Castanera R."/>
            <person name="Culley D."/>
            <person name="Daum C."/>
            <person name="Ezra D."/>
            <person name="Gonzalez J."/>
            <person name="Henrissat B."/>
            <person name="Kuo A."/>
            <person name="Liang C."/>
            <person name="Lipzen A."/>
            <person name="Lutzoni F."/>
            <person name="Magnuson J."/>
            <person name="Mondo S."/>
            <person name="Nolan M."/>
            <person name="Ohm R."/>
            <person name="Pangilinan J."/>
            <person name="Park H.-J."/>
            <person name="Ramirez L."/>
            <person name="Alfaro M."/>
            <person name="Sun H."/>
            <person name="Tritt A."/>
            <person name="Yoshinaga Y."/>
            <person name="Zwiers L.-H."/>
            <person name="Turgeon B."/>
            <person name="Goodwin S."/>
            <person name="Spatafora J."/>
            <person name="Crous P."/>
            <person name="Grigoriev I."/>
        </authorList>
    </citation>
    <scope>NUCLEOTIDE SEQUENCE</scope>
    <source>
        <strain evidence="2">CBS 113818</strain>
    </source>
</reference>
<proteinExistence type="predicted"/>
<dbReference type="Pfam" id="PF20233">
    <property type="entry name" value="DUF6590"/>
    <property type="match status" value="1"/>
</dbReference>
<protein>
    <recommendedName>
        <fullName evidence="1">DUF6590 domain-containing protein</fullName>
    </recommendedName>
</protein>
<feature type="non-terminal residue" evidence="2">
    <location>
        <position position="1"/>
    </location>
</feature>
<keyword evidence="3" id="KW-1185">Reference proteome</keyword>
<gene>
    <name evidence="2" type="ORF">CC86DRAFT_263080</name>
</gene>
<evidence type="ECO:0000259" key="1">
    <source>
        <dbReference type="Pfam" id="PF20233"/>
    </source>
</evidence>
<dbReference type="PANTHER" id="PTHR35391:SF5">
    <property type="entry name" value="DUF6590 DOMAIN-CONTAINING PROTEIN"/>
    <property type="match status" value="1"/>
</dbReference>
<name>A0A6A6ZPW7_9PLEO</name>
<dbReference type="OrthoDB" id="3559580at2759"/>
<evidence type="ECO:0000313" key="2">
    <source>
        <dbReference type="EMBL" id="KAF2823140.1"/>
    </source>
</evidence>